<evidence type="ECO:0000313" key="3">
    <source>
        <dbReference type="Proteomes" id="UP000198707"/>
    </source>
</evidence>
<feature type="region of interest" description="Disordered" evidence="1">
    <location>
        <begin position="1"/>
        <end position="32"/>
    </location>
</feature>
<sequence>MTSPMPDRPVISHQLPQPGGGPAPERPRAYPVHETPHTPLRPIWCCRACGDPWPCSMARLLLKVEYGRNEIGLSIYLAGLFYEATRDLYRLNPHDGPAPRALFTRFVAWSPYRRPITDPPAEPC</sequence>
<dbReference type="EMBL" id="FNYV01000006">
    <property type="protein sequence ID" value="SEJ64141.1"/>
    <property type="molecule type" value="Genomic_DNA"/>
</dbReference>
<evidence type="ECO:0000313" key="2">
    <source>
        <dbReference type="EMBL" id="SEJ64141.1"/>
    </source>
</evidence>
<proteinExistence type="predicted"/>
<dbReference type="STRING" id="1144548.SAMN05443287_10690"/>
<evidence type="ECO:0000256" key="1">
    <source>
        <dbReference type="SAM" id="MobiDB-lite"/>
    </source>
</evidence>
<accession>A0A1H7AET9</accession>
<evidence type="ECO:0008006" key="4">
    <source>
        <dbReference type="Google" id="ProtNLM"/>
    </source>
</evidence>
<gene>
    <name evidence="2" type="ORF">SAMN05443287_10690</name>
</gene>
<organism evidence="2 3">
    <name type="scientific">Micromonospora phaseoli</name>
    <dbReference type="NCBI Taxonomy" id="1144548"/>
    <lineage>
        <taxon>Bacteria</taxon>
        <taxon>Bacillati</taxon>
        <taxon>Actinomycetota</taxon>
        <taxon>Actinomycetes</taxon>
        <taxon>Micromonosporales</taxon>
        <taxon>Micromonosporaceae</taxon>
        <taxon>Micromonospora</taxon>
    </lineage>
</organism>
<name>A0A1H7AET9_9ACTN</name>
<reference evidence="3" key="1">
    <citation type="submission" date="2016-10" db="EMBL/GenBank/DDBJ databases">
        <authorList>
            <person name="Varghese N."/>
            <person name="Submissions S."/>
        </authorList>
    </citation>
    <scope>NUCLEOTIDE SEQUENCE [LARGE SCALE GENOMIC DNA]</scope>
    <source>
        <strain evidence="3">CGMCC 4.7038</strain>
    </source>
</reference>
<dbReference type="RefSeq" id="WP_232521387.1">
    <property type="nucleotide sequence ID" value="NZ_BOPI01000002.1"/>
</dbReference>
<dbReference type="AlphaFoldDB" id="A0A1H7AET9"/>
<keyword evidence="3" id="KW-1185">Reference proteome</keyword>
<protein>
    <recommendedName>
        <fullName evidence="4">Flavin reductase</fullName>
    </recommendedName>
</protein>
<dbReference type="Proteomes" id="UP000198707">
    <property type="component" value="Unassembled WGS sequence"/>
</dbReference>